<dbReference type="InterPro" id="IPR005119">
    <property type="entry name" value="LysR_subst-bd"/>
</dbReference>
<evidence type="ECO:0000313" key="6">
    <source>
        <dbReference type="Proteomes" id="UP000282597"/>
    </source>
</evidence>
<reference evidence="5 6" key="1">
    <citation type="journal article" date="2018" name="Microbes Environ.">
        <title>Comparative Genomic Insights into Endofungal Lifestyles of Two Bacterial Endosymbionts, Mycoavidus cysteinexigens and Burkholderia rhizoxinica.</title>
        <authorList>
            <person name="Sharmin D."/>
            <person name="Guo Y."/>
            <person name="Nishizawa T."/>
            <person name="Ohshima S."/>
            <person name="Sato Y."/>
            <person name="Takashima Y."/>
            <person name="Narisawa K."/>
            <person name="Ohta H."/>
        </authorList>
    </citation>
    <scope>NUCLEOTIDE SEQUENCE [LARGE SCALE GENOMIC DNA]</scope>
    <source>
        <strain evidence="5 6">B1-EB</strain>
    </source>
</reference>
<dbReference type="InterPro" id="IPR036388">
    <property type="entry name" value="WH-like_DNA-bd_sf"/>
</dbReference>
<dbReference type="GO" id="GO:0005829">
    <property type="term" value="C:cytosol"/>
    <property type="evidence" value="ECO:0007669"/>
    <property type="project" value="TreeGrafter"/>
</dbReference>
<name>A0A2Z6EW39_9BURK</name>
<dbReference type="AlphaFoldDB" id="A0A2Z6EW39"/>
<comment type="similarity">
    <text evidence="1">Belongs to the LysR transcriptional regulatory family.</text>
</comment>
<dbReference type="Pfam" id="PF03466">
    <property type="entry name" value="LysR_substrate"/>
    <property type="match status" value="1"/>
</dbReference>
<dbReference type="SUPFAM" id="SSF53850">
    <property type="entry name" value="Periplasmic binding protein-like II"/>
    <property type="match status" value="1"/>
</dbReference>
<dbReference type="PANTHER" id="PTHR30419:SF8">
    <property type="entry name" value="NITROGEN ASSIMILATION TRANSCRIPTIONAL ACTIVATOR-RELATED"/>
    <property type="match status" value="1"/>
</dbReference>
<evidence type="ECO:0000256" key="1">
    <source>
        <dbReference type="ARBA" id="ARBA00009437"/>
    </source>
</evidence>
<proteinExistence type="inferred from homology"/>
<keyword evidence="2" id="KW-0805">Transcription regulation</keyword>
<dbReference type="PROSITE" id="PS50931">
    <property type="entry name" value="HTH_LYSR"/>
    <property type="match status" value="1"/>
</dbReference>
<dbReference type="Proteomes" id="UP000282597">
    <property type="component" value="Chromosome"/>
</dbReference>
<keyword evidence="4" id="KW-0804">Transcription</keyword>
<dbReference type="GO" id="GO:0003677">
    <property type="term" value="F:DNA binding"/>
    <property type="evidence" value="ECO:0007669"/>
    <property type="project" value="UniProtKB-KW"/>
</dbReference>
<dbReference type="InterPro" id="IPR036390">
    <property type="entry name" value="WH_DNA-bd_sf"/>
</dbReference>
<dbReference type="SUPFAM" id="SSF46785">
    <property type="entry name" value="Winged helix' DNA-binding domain"/>
    <property type="match status" value="1"/>
</dbReference>
<sequence>MKAGNRWKEFNQKRLRYFYEVMRNKSITVAADNMDTAPSVVTRQIKLLEQELGAVLFERCGRNGMKPTEVADIVLDCYRGVCAQLDHMDTRLEERHGMKCGSISIVIPTVYVDILMEDVLGEFCLTYPHLKLHIEEINPSPQIMTNILEDISYLGIVNNYSPTHPNIRCYARAPIGVCMLVSKDHPLANKQKVTLSEIARYPLALPPTSFNTWQMIREAERSEKIQLSPSFISNSVSARKKFVSTCQGGTLLSSFAARHEIKAGQLIALEIDHPAFNSVESCLIVRQGRPLPPAVNQLLRLIVAKSSIFSRGVA</sequence>
<dbReference type="Gene3D" id="1.10.10.10">
    <property type="entry name" value="Winged helix-like DNA-binding domain superfamily/Winged helix DNA-binding domain"/>
    <property type="match status" value="1"/>
</dbReference>
<dbReference type="PANTHER" id="PTHR30419">
    <property type="entry name" value="HTH-TYPE TRANSCRIPTIONAL REGULATOR YBHD"/>
    <property type="match status" value="1"/>
</dbReference>
<keyword evidence="6" id="KW-1185">Reference proteome</keyword>
<protein>
    <submittedName>
        <fullName evidence="5">Transcriptional regulator, LysR family</fullName>
    </submittedName>
</protein>
<accession>A0A2Z6EW39</accession>
<keyword evidence="3" id="KW-0238">DNA-binding</keyword>
<evidence type="ECO:0000256" key="4">
    <source>
        <dbReference type="ARBA" id="ARBA00023163"/>
    </source>
</evidence>
<evidence type="ECO:0000256" key="2">
    <source>
        <dbReference type="ARBA" id="ARBA00023015"/>
    </source>
</evidence>
<dbReference type="Gene3D" id="3.40.190.290">
    <property type="match status" value="1"/>
</dbReference>
<dbReference type="InterPro" id="IPR000847">
    <property type="entry name" value="LysR_HTH_N"/>
</dbReference>
<dbReference type="Pfam" id="PF00126">
    <property type="entry name" value="HTH_1"/>
    <property type="match status" value="1"/>
</dbReference>
<evidence type="ECO:0000256" key="3">
    <source>
        <dbReference type="ARBA" id="ARBA00023125"/>
    </source>
</evidence>
<dbReference type="InterPro" id="IPR050950">
    <property type="entry name" value="HTH-type_LysR_regulators"/>
</dbReference>
<dbReference type="GO" id="GO:0003700">
    <property type="term" value="F:DNA-binding transcription factor activity"/>
    <property type="evidence" value="ECO:0007669"/>
    <property type="project" value="InterPro"/>
</dbReference>
<evidence type="ECO:0000313" key="5">
    <source>
        <dbReference type="EMBL" id="BBE09305.1"/>
    </source>
</evidence>
<gene>
    <name evidence="5" type="ORF">MCB1EB_1144</name>
</gene>
<dbReference type="KEGG" id="mcys:MCB1EB_1144"/>
<dbReference type="RefSeq" id="WP_045362176.1">
    <property type="nucleotide sequence ID" value="NZ_AP018150.1"/>
</dbReference>
<dbReference type="EMBL" id="AP018150">
    <property type="protein sequence ID" value="BBE09305.1"/>
    <property type="molecule type" value="Genomic_DNA"/>
</dbReference>
<organism evidence="5 6">
    <name type="scientific">Mycoavidus cysteinexigens</name>
    <dbReference type="NCBI Taxonomy" id="1553431"/>
    <lineage>
        <taxon>Bacteria</taxon>
        <taxon>Pseudomonadati</taxon>
        <taxon>Pseudomonadota</taxon>
        <taxon>Betaproteobacteria</taxon>
        <taxon>Burkholderiales</taxon>
        <taxon>Burkholderiaceae</taxon>
        <taxon>Mycoavidus</taxon>
    </lineage>
</organism>